<proteinExistence type="predicted"/>
<dbReference type="PANTHER" id="PTHR37540">
    <property type="entry name" value="TRANSCRIPTION FACTOR (ACR-2), PUTATIVE-RELATED-RELATED"/>
    <property type="match status" value="1"/>
</dbReference>
<dbReference type="PANTHER" id="PTHR37540:SF9">
    <property type="entry name" value="ZN(2)-C6 FUNGAL-TYPE DOMAIN-CONTAINING PROTEIN"/>
    <property type="match status" value="1"/>
</dbReference>
<evidence type="ECO:0000313" key="2">
    <source>
        <dbReference type="Proteomes" id="UP000234254"/>
    </source>
</evidence>
<dbReference type="InterPro" id="IPR021858">
    <property type="entry name" value="Fun_TF"/>
</dbReference>
<dbReference type="Proteomes" id="UP000234254">
    <property type="component" value="Unassembled WGS sequence"/>
</dbReference>
<dbReference type="AlphaFoldDB" id="A0A2I1D0P1"/>
<organism evidence="1 2">
    <name type="scientific">Aspergillus campestris (strain IBT 28561)</name>
    <dbReference type="NCBI Taxonomy" id="1392248"/>
    <lineage>
        <taxon>Eukaryota</taxon>
        <taxon>Fungi</taxon>
        <taxon>Dikarya</taxon>
        <taxon>Ascomycota</taxon>
        <taxon>Pezizomycotina</taxon>
        <taxon>Eurotiomycetes</taxon>
        <taxon>Eurotiomycetidae</taxon>
        <taxon>Eurotiales</taxon>
        <taxon>Aspergillaceae</taxon>
        <taxon>Aspergillus</taxon>
        <taxon>Aspergillus subgen. Circumdati</taxon>
    </lineage>
</organism>
<comment type="caution">
    <text evidence="1">The sequence shown here is derived from an EMBL/GenBank/DDBJ whole genome shotgun (WGS) entry which is preliminary data.</text>
</comment>
<dbReference type="OrthoDB" id="4158087at2759"/>
<name>A0A2I1D0P1_ASPC2</name>
<dbReference type="Pfam" id="PF11951">
    <property type="entry name" value="Fungal_trans_2"/>
    <property type="match status" value="1"/>
</dbReference>
<protein>
    <submittedName>
        <fullName evidence="1">Uncharacterized protein</fullName>
    </submittedName>
</protein>
<dbReference type="EMBL" id="MSFM01000007">
    <property type="protein sequence ID" value="PKY03445.1"/>
    <property type="molecule type" value="Genomic_DNA"/>
</dbReference>
<dbReference type="RefSeq" id="XP_024692039.1">
    <property type="nucleotide sequence ID" value="XM_024838875.1"/>
</dbReference>
<keyword evidence="2" id="KW-1185">Reference proteome</keyword>
<dbReference type="VEuPathDB" id="FungiDB:P168DRAFT_304817"/>
<evidence type="ECO:0000313" key="1">
    <source>
        <dbReference type="EMBL" id="PKY03445.1"/>
    </source>
</evidence>
<gene>
    <name evidence="1" type="ORF">P168DRAFT_304817</name>
</gene>
<sequence>MVLQFIDQSSSGIGSSDRRIIRSHVMRGKNKGKQRRSTKKEKNVAALRHLLTAPEFGYKMPRQILWGDLCLTSFPQEMDSASMALMHRWFFDISDALFPPQFCTKFEIIKSIWVNCILADEAYFHSTLAISASYVDFLARKAAVSSRTLHHISQAYALVNIKLSGPFSVSDSAIAAVVSLAIYQQVHHQPATGLVHLHGLYRMIELRGGIGRLMQENRPLAMKPLRLDIELAMQNGTETLFRGDEVPVKPILCAISSGQFPKAAPWIPLMLDLFSFSRLLNETERGNRPKLNPLDYTETLLSLLYRLVEVSPLRQRSNKSGGLYGDVIYLAMLAFMTTLLPEYTRDGSSIPLLSDRLGSALQDVCVIASDFSNADAPLLLWILLISGISVLNPKENRWLSLLITDTCERLALDSWADIQQQQSQFPWISALHDAPARQLKEDVRLGSRESSWDRVISWDGEISWDNSSPASSLSLGWLQSRISQQSPI</sequence>
<reference evidence="1" key="1">
    <citation type="submission" date="2016-12" db="EMBL/GenBank/DDBJ databases">
        <title>The genomes of Aspergillus section Nigri reveals drivers in fungal speciation.</title>
        <authorList>
            <consortium name="DOE Joint Genome Institute"/>
            <person name="Vesth T.C."/>
            <person name="Nybo J."/>
            <person name="Theobald S."/>
            <person name="Brandl J."/>
            <person name="Frisvad J.C."/>
            <person name="Nielsen K.F."/>
            <person name="Lyhne E.K."/>
            <person name="Kogle M.E."/>
            <person name="Kuo A."/>
            <person name="Riley R."/>
            <person name="Clum A."/>
            <person name="Nolan M."/>
            <person name="Lipzen A."/>
            <person name="Salamov A."/>
            <person name="Henrissat B."/>
            <person name="Wiebenga A."/>
            <person name="De vries R.P."/>
            <person name="Grigoriev I.V."/>
            <person name="Mortensen U.H."/>
            <person name="Andersen M.R."/>
            <person name="Baker S.E."/>
        </authorList>
    </citation>
    <scope>NUCLEOTIDE SEQUENCE</scope>
    <source>
        <strain evidence="1">IBT 28561</strain>
    </source>
</reference>
<dbReference type="GeneID" id="36546399"/>
<accession>A0A2I1D0P1</accession>